<sequence>MDNTTIVARLQKIGPMPDSDMSEMATFLLEEFDHLLQQLTKPLEPAHALVLINLGPPPDTSAYEVEWALVHAAESLPAEELYGILLLANNTEVKRLIETRLKNSYSSLT</sequence>
<gene>
    <name evidence="1" type="ORF">J4E00_18780</name>
</gene>
<keyword evidence="2" id="KW-1185">Reference proteome</keyword>
<dbReference type="Proteomes" id="UP000664369">
    <property type="component" value="Unassembled WGS sequence"/>
</dbReference>
<name>A0ABS3QIP3_9BACT</name>
<evidence type="ECO:0000313" key="1">
    <source>
        <dbReference type="EMBL" id="MBO2011114.1"/>
    </source>
</evidence>
<dbReference type="EMBL" id="JAGETZ010000009">
    <property type="protein sequence ID" value="MBO2011114.1"/>
    <property type="molecule type" value="Genomic_DNA"/>
</dbReference>
<protein>
    <submittedName>
        <fullName evidence="1">Uncharacterized protein</fullName>
    </submittedName>
</protein>
<accession>A0ABS3QIP3</accession>
<proteinExistence type="predicted"/>
<organism evidence="1 2">
    <name type="scientific">Hymenobacter negativus</name>
    <dbReference type="NCBI Taxonomy" id="2795026"/>
    <lineage>
        <taxon>Bacteria</taxon>
        <taxon>Pseudomonadati</taxon>
        <taxon>Bacteroidota</taxon>
        <taxon>Cytophagia</taxon>
        <taxon>Cytophagales</taxon>
        <taxon>Hymenobacteraceae</taxon>
        <taxon>Hymenobacter</taxon>
    </lineage>
</organism>
<evidence type="ECO:0000313" key="2">
    <source>
        <dbReference type="Proteomes" id="UP000664369"/>
    </source>
</evidence>
<reference evidence="1 2" key="1">
    <citation type="submission" date="2021-03" db="EMBL/GenBank/DDBJ databases">
        <authorList>
            <person name="Kim M.K."/>
        </authorList>
    </citation>
    <scope>NUCLEOTIDE SEQUENCE [LARGE SCALE GENOMIC DNA]</scope>
    <source>
        <strain evidence="1 2">BT442</strain>
    </source>
</reference>
<dbReference type="RefSeq" id="WP_208176804.1">
    <property type="nucleotide sequence ID" value="NZ_JAGETZ010000009.1"/>
</dbReference>
<comment type="caution">
    <text evidence="1">The sequence shown here is derived from an EMBL/GenBank/DDBJ whole genome shotgun (WGS) entry which is preliminary data.</text>
</comment>